<gene>
    <name evidence="3" type="ORF">FZD47_00270</name>
</gene>
<keyword evidence="1" id="KW-0812">Transmembrane</keyword>
<feature type="transmembrane region" description="Helical" evidence="1">
    <location>
        <begin position="80"/>
        <end position="100"/>
    </location>
</feature>
<feature type="transmembrane region" description="Helical" evidence="1">
    <location>
        <begin position="222"/>
        <end position="239"/>
    </location>
</feature>
<dbReference type="InterPro" id="IPR031621">
    <property type="entry name" value="HisKA_7TM"/>
</dbReference>
<comment type="caution">
    <text evidence="3">The sequence shown here is derived from an EMBL/GenBank/DDBJ whole genome shotgun (WGS) entry which is preliminary data.</text>
</comment>
<dbReference type="InterPro" id="IPR029787">
    <property type="entry name" value="Nucleotide_cyclase"/>
</dbReference>
<sequence length="532" mass="58703">MVPLKQKINLVNIMNSDIFSYMVLISVSGVLTSILGMYAFAKRKTFSAGKTFVWIAVTSAIYIFGHAFELTADSLAEIKFWIAFQYAGLPFISPITLVMVMRFTGLDRYLTTLNLILLYTIPFISMVMVVTNDWHGLFYTGYHLHREGSYLLVDMDVGFWYVIHGSFTFGSLFAGACMVVWYWKKAGFAYRRQLMTMFAGLTIPMTASFLYLMGYSPYGMDPVPMVMCLTSFLYLRAFFMDRLTAAPIAKERVFESMRDGVLVFAQDDGLVDFNPAAEEMLPGLDPSSIGEKMKVVLQPAAAYSGTGADGGSYSGIHKFESEAETYIQIHSFSIKKSSGELAGTTVILSNITQEVQLRQKLEELAFKDGLTGIYNRTYFIEQSGRLLKEAEAAGGTMSVILFDIDYFKNINDQYGHLQGDEALRHIARVSGSLLGGGSIFARYGGEEFVICLPGADLESAADQAEKIRAGIEEVFLPSETGMISLTASFGAAEAAPGMTLERLLHNADTALYQSKNGGRNRVTCCESPVSVS</sequence>
<accession>A0A5D4SUS5</accession>
<dbReference type="Pfam" id="PF00990">
    <property type="entry name" value="GGDEF"/>
    <property type="match status" value="1"/>
</dbReference>
<dbReference type="Proteomes" id="UP000323732">
    <property type="component" value="Unassembled WGS sequence"/>
</dbReference>
<feature type="transmembrane region" description="Helical" evidence="1">
    <location>
        <begin position="159"/>
        <end position="183"/>
    </location>
</feature>
<evidence type="ECO:0000313" key="3">
    <source>
        <dbReference type="EMBL" id="TYS65962.1"/>
    </source>
</evidence>
<feature type="transmembrane region" description="Helical" evidence="1">
    <location>
        <begin position="18"/>
        <end position="40"/>
    </location>
</feature>
<evidence type="ECO:0000313" key="4">
    <source>
        <dbReference type="Proteomes" id="UP000323732"/>
    </source>
</evidence>
<dbReference type="PROSITE" id="PS50887">
    <property type="entry name" value="GGDEF"/>
    <property type="match status" value="1"/>
</dbReference>
<feature type="transmembrane region" description="Helical" evidence="1">
    <location>
        <begin position="195"/>
        <end position="216"/>
    </location>
</feature>
<evidence type="ECO:0000259" key="2">
    <source>
        <dbReference type="PROSITE" id="PS50887"/>
    </source>
</evidence>
<dbReference type="EMBL" id="VTES01000001">
    <property type="protein sequence ID" value="TYS65962.1"/>
    <property type="molecule type" value="Genomic_DNA"/>
</dbReference>
<dbReference type="Gene3D" id="3.30.70.270">
    <property type="match status" value="1"/>
</dbReference>
<dbReference type="SMART" id="SM00267">
    <property type="entry name" value="GGDEF"/>
    <property type="match status" value="1"/>
</dbReference>
<reference evidence="3 4" key="1">
    <citation type="submission" date="2019-08" db="EMBL/GenBank/DDBJ databases">
        <title>Bacillus genomes from the desert of Cuatro Cienegas, Coahuila.</title>
        <authorList>
            <person name="Olmedo-Alvarez G."/>
        </authorList>
    </citation>
    <scope>NUCLEOTIDE SEQUENCE [LARGE SCALE GENOMIC DNA]</scope>
    <source>
        <strain evidence="3 4">CH37_1T</strain>
    </source>
</reference>
<dbReference type="InterPro" id="IPR050469">
    <property type="entry name" value="Diguanylate_Cyclase"/>
</dbReference>
<feature type="domain" description="GGDEF" evidence="2">
    <location>
        <begin position="395"/>
        <end position="527"/>
    </location>
</feature>
<keyword evidence="1" id="KW-1133">Transmembrane helix</keyword>
<dbReference type="CDD" id="cd01949">
    <property type="entry name" value="GGDEF"/>
    <property type="match status" value="1"/>
</dbReference>
<dbReference type="PANTHER" id="PTHR45138">
    <property type="entry name" value="REGULATORY COMPONENTS OF SENSORY TRANSDUCTION SYSTEM"/>
    <property type="match status" value="1"/>
</dbReference>
<dbReference type="SUPFAM" id="SSF55073">
    <property type="entry name" value="Nucleotide cyclase"/>
    <property type="match status" value="1"/>
</dbReference>
<dbReference type="GO" id="GO:0052621">
    <property type="term" value="F:diguanylate cyclase activity"/>
    <property type="evidence" value="ECO:0007669"/>
    <property type="project" value="TreeGrafter"/>
</dbReference>
<dbReference type="InterPro" id="IPR000014">
    <property type="entry name" value="PAS"/>
</dbReference>
<organism evidence="3 4">
    <name type="scientific">Bacillus infantis</name>
    <dbReference type="NCBI Taxonomy" id="324767"/>
    <lineage>
        <taxon>Bacteria</taxon>
        <taxon>Bacillati</taxon>
        <taxon>Bacillota</taxon>
        <taxon>Bacilli</taxon>
        <taxon>Bacillales</taxon>
        <taxon>Bacillaceae</taxon>
        <taxon>Bacillus</taxon>
    </lineage>
</organism>
<dbReference type="PANTHER" id="PTHR45138:SF9">
    <property type="entry name" value="DIGUANYLATE CYCLASE DGCM-RELATED"/>
    <property type="match status" value="1"/>
</dbReference>
<dbReference type="InterPro" id="IPR043128">
    <property type="entry name" value="Rev_trsase/Diguanyl_cyclase"/>
</dbReference>
<dbReference type="Gene3D" id="3.30.450.20">
    <property type="entry name" value="PAS domain"/>
    <property type="match status" value="1"/>
</dbReference>
<feature type="transmembrane region" description="Helical" evidence="1">
    <location>
        <begin position="52"/>
        <end position="68"/>
    </location>
</feature>
<dbReference type="InterPro" id="IPR000160">
    <property type="entry name" value="GGDEF_dom"/>
</dbReference>
<proteinExistence type="predicted"/>
<protein>
    <submittedName>
        <fullName evidence="3">Diguanylate cyclase</fullName>
    </submittedName>
</protein>
<feature type="transmembrane region" description="Helical" evidence="1">
    <location>
        <begin position="112"/>
        <end position="131"/>
    </location>
</feature>
<evidence type="ECO:0000256" key="1">
    <source>
        <dbReference type="SAM" id="Phobius"/>
    </source>
</evidence>
<keyword evidence="1" id="KW-0472">Membrane</keyword>
<dbReference type="NCBIfam" id="TIGR00254">
    <property type="entry name" value="GGDEF"/>
    <property type="match status" value="1"/>
</dbReference>
<dbReference type="Pfam" id="PF13188">
    <property type="entry name" value="PAS_8"/>
    <property type="match status" value="1"/>
</dbReference>
<dbReference type="FunFam" id="3.30.70.270:FF:000001">
    <property type="entry name" value="Diguanylate cyclase domain protein"/>
    <property type="match status" value="1"/>
</dbReference>
<name>A0A5D4SUS5_9BACI</name>
<dbReference type="AlphaFoldDB" id="A0A5D4SUS5"/>
<dbReference type="Pfam" id="PF16927">
    <property type="entry name" value="HisKA_7TM"/>
    <property type="match status" value="1"/>
</dbReference>